<dbReference type="Proteomes" id="UP000221216">
    <property type="component" value="Segment"/>
</dbReference>
<accession>A0A1W6JTI1</accession>
<gene>
    <name evidence="1" type="ORF">SppYZU05_47</name>
</gene>
<keyword evidence="2" id="KW-1185">Reference proteome</keyword>
<reference evidence="1 2" key="1">
    <citation type="submission" date="2017-03" db="EMBL/GenBank/DDBJ databases">
        <title>Isolation of lytic bacteriophages infecting Shewanella putrefaciens and Shewanella baltica for biocontrol of fish and shrimp spoilage during chilled storage.</title>
        <authorList>
            <person name="Yang Z."/>
            <person name="Tao X."/>
            <person name="Gao L."/>
            <person name="Rao S."/>
        </authorList>
    </citation>
    <scope>NUCLEOTIDE SEQUENCE [LARGE SCALE GENOMIC DNA]</scope>
</reference>
<name>A0A1W6JTI1_9CAUD</name>
<proteinExistence type="predicted"/>
<dbReference type="EMBL" id="KY709296">
    <property type="protein sequence ID" value="ARM70573.1"/>
    <property type="molecule type" value="Genomic_DNA"/>
</dbReference>
<sequence>MQDRSKFIKFPTMSPEACQAIDRIGVQGRPLHPDSLIGEELLPAGDLKSAQVLQDGLAVETVYGWHYVPLDIDEYSVFMNSNCTSFVSWYTVYLLDELYPNTH</sequence>
<protein>
    <submittedName>
        <fullName evidence="1">Uncharacterized protein</fullName>
    </submittedName>
</protein>
<evidence type="ECO:0000313" key="1">
    <source>
        <dbReference type="EMBL" id="ARM70573.1"/>
    </source>
</evidence>
<organism evidence="1 2">
    <name type="scientific">Shewanella phage SppYZU05</name>
    <dbReference type="NCBI Taxonomy" id="1970795"/>
    <lineage>
        <taxon>Viruses</taxon>
        <taxon>Duplodnaviria</taxon>
        <taxon>Heunggongvirae</taxon>
        <taxon>Uroviricota</taxon>
        <taxon>Caudoviricetes</taxon>
        <taxon>Chaseviridae</taxon>
        <taxon>Nefertitivirinae</taxon>
        <taxon>Yushanvirus</taxon>
        <taxon>Yushanvirus SppYZU05</taxon>
    </lineage>
</organism>
<evidence type="ECO:0000313" key="2">
    <source>
        <dbReference type="Proteomes" id="UP000221216"/>
    </source>
</evidence>